<evidence type="ECO:0000259" key="1">
    <source>
        <dbReference type="Pfam" id="PF01636"/>
    </source>
</evidence>
<dbReference type="PANTHER" id="PTHR21310:SF42">
    <property type="entry name" value="BIFUNCTIONAL AAC_APH"/>
    <property type="match status" value="1"/>
</dbReference>
<keyword evidence="2" id="KW-0418">Kinase</keyword>
<dbReference type="SUPFAM" id="SSF56112">
    <property type="entry name" value="Protein kinase-like (PK-like)"/>
    <property type="match status" value="1"/>
</dbReference>
<proteinExistence type="predicted"/>
<keyword evidence="2" id="KW-0808">Transferase</keyword>
<dbReference type="CDD" id="cd05155">
    <property type="entry name" value="APH_ChoK_like_1"/>
    <property type="match status" value="1"/>
</dbReference>
<sequence>MHKDEIEIDVGLVAHLVEAQFPQWARLPLSRTGAHGTDHAIFRLGDDLAVRLPRHPGAAEQVEKEGRWSPWLAPRLPAPIPAPMGRGAPSEAYPYPWSISPWLEGETAAELELSGDVGLGRELGAFVTALRSTPAENAPGPGQHNAWRGVALKARDKATRRAIDELGDRIDSKAALAAWEAALDAPAWEAASVWLHGDLMPSNLLLRDGHLAGVLDFGCMGVGDPACDLIPGWNLLAGEGRAAFREASGADEASWARGRGWALSVALIQLPYYQDSNPVIAANARRTIGQVLGEA</sequence>
<dbReference type="Gene3D" id="3.30.200.20">
    <property type="entry name" value="Phosphorylase Kinase, domain 1"/>
    <property type="match status" value="1"/>
</dbReference>
<dbReference type="Pfam" id="PF01636">
    <property type="entry name" value="APH"/>
    <property type="match status" value="1"/>
</dbReference>
<accession>A0ABV2EJZ0</accession>
<reference evidence="2 3" key="1">
    <citation type="submission" date="2024-06" db="EMBL/GenBank/DDBJ databases">
        <title>Genomic Encyclopedia of Type Strains, Phase IV (KMG-IV): sequencing the most valuable type-strain genomes for metagenomic binning, comparative biology and taxonomic classification.</title>
        <authorList>
            <person name="Goeker M."/>
        </authorList>
    </citation>
    <scope>NUCLEOTIDE SEQUENCE [LARGE SCALE GENOMIC DNA]</scope>
    <source>
        <strain evidence="2 3">DSM 17809</strain>
    </source>
</reference>
<dbReference type="InterPro" id="IPR051678">
    <property type="entry name" value="AGP_Transferase"/>
</dbReference>
<protein>
    <submittedName>
        <fullName evidence="2">Aminoglycoside phosphotransferase (APT) family kinase protein</fullName>
    </submittedName>
</protein>
<dbReference type="Gene3D" id="3.90.1200.10">
    <property type="match status" value="1"/>
</dbReference>
<dbReference type="EMBL" id="JBEPLU010000002">
    <property type="protein sequence ID" value="MET3527364.1"/>
    <property type="molecule type" value="Genomic_DNA"/>
</dbReference>
<evidence type="ECO:0000313" key="2">
    <source>
        <dbReference type="EMBL" id="MET3527364.1"/>
    </source>
</evidence>
<dbReference type="PANTHER" id="PTHR21310">
    <property type="entry name" value="AMINOGLYCOSIDE PHOSPHOTRANSFERASE-RELATED-RELATED"/>
    <property type="match status" value="1"/>
</dbReference>
<keyword evidence="3" id="KW-1185">Reference proteome</keyword>
<comment type="caution">
    <text evidence="2">The sequence shown here is derived from an EMBL/GenBank/DDBJ whole genome shotgun (WGS) entry which is preliminary data.</text>
</comment>
<dbReference type="Proteomes" id="UP001549110">
    <property type="component" value="Unassembled WGS sequence"/>
</dbReference>
<dbReference type="InterPro" id="IPR011009">
    <property type="entry name" value="Kinase-like_dom_sf"/>
</dbReference>
<organism evidence="2 3">
    <name type="scientific">Phenylobacterium koreense</name>
    <dbReference type="NCBI Taxonomy" id="266125"/>
    <lineage>
        <taxon>Bacteria</taxon>
        <taxon>Pseudomonadati</taxon>
        <taxon>Pseudomonadota</taxon>
        <taxon>Alphaproteobacteria</taxon>
        <taxon>Caulobacterales</taxon>
        <taxon>Caulobacteraceae</taxon>
        <taxon>Phenylobacterium</taxon>
    </lineage>
</organism>
<gene>
    <name evidence="2" type="ORF">ABID41_002482</name>
</gene>
<dbReference type="GO" id="GO:0016301">
    <property type="term" value="F:kinase activity"/>
    <property type="evidence" value="ECO:0007669"/>
    <property type="project" value="UniProtKB-KW"/>
</dbReference>
<feature type="domain" description="Aminoglycoside phosphotransferase" evidence="1">
    <location>
        <begin position="34"/>
        <end position="261"/>
    </location>
</feature>
<dbReference type="RefSeq" id="WP_331930690.1">
    <property type="nucleotide sequence ID" value="NZ_JBEPLU010000002.1"/>
</dbReference>
<name>A0ABV2EJZ0_9CAUL</name>
<evidence type="ECO:0000313" key="3">
    <source>
        <dbReference type="Proteomes" id="UP001549110"/>
    </source>
</evidence>
<dbReference type="InterPro" id="IPR002575">
    <property type="entry name" value="Aminoglycoside_PTrfase"/>
</dbReference>